<accession>C1BPI3</accession>
<gene>
    <name evidence="5" type="primary">RT07</name>
</gene>
<evidence type="ECO:0000259" key="4">
    <source>
        <dbReference type="Pfam" id="PF00177"/>
    </source>
</evidence>
<dbReference type="InterPro" id="IPR036823">
    <property type="entry name" value="Ribosomal_uS7_dom_sf"/>
</dbReference>
<dbReference type="SUPFAM" id="SSF47973">
    <property type="entry name" value="Ribosomal protein S7"/>
    <property type="match status" value="1"/>
</dbReference>
<evidence type="ECO:0000256" key="3">
    <source>
        <dbReference type="ARBA" id="ARBA00023274"/>
    </source>
</evidence>
<organism evidence="5">
    <name type="scientific">Caligus rogercresseyi</name>
    <name type="common">Sea louse</name>
    <dbReference type="NCBI Taxonomy" id="217165"/>
    <lineage>
        <taxon>Eukaryota</taxon>
        <taxon>Metazoa</taxon>
        <taxon>Ecdysozoa</taxon>
        <taxon>Arthropoda</taxon>
        <taxon>Crustacea</taxon>
        <taxon>Multicrustacea</taxon>
        <taxon>Hexanauplia</taxon>
        <taxon>Copepoda</taxon>
        <taxon>Siphonostomatoida</taxon>
        <taxon>Caligidae</taxon>
        <taxon>Caligus</taxon>
    </lineage>
</organism>
<evidence type="ECO:0000256" key="2">
    <source>
        <dbReference type="ARBA" id="ARBA00022980"/>
    </source>
</evidence>
<sequence length="241" mass="27601">MIMFQVVNSLKIGGSSRSLGRRCMSKHPKLPSPWPKGYVEPFGSRGELREAKESRVEYEEKLAVKIKAAPNEASVSVFRDPTMDEFSRFCMTAGRREKSVEIMNEMCKKMKEIQHKKLRSSESSSDILLDPTSILQAAIDNCSPLMITTQVPVGSVNYTVPTAIRPDKQRFYGMKWIVDAGRNRSTRKEGEFFAHFVAKEIIEASQNEGKVVSKKEELHRTCYQNRAYVNYHTRRNKNNDK</sequence>
<keyword evidence="3" id="KW-0687">Ribonucleoprotein</keyword>
<dbReference type="GO" id="GO:1990904">
    <property type="term" value="C:ribonucleoprotein complex"/>
    <property type="evidence" value="ECO:0007669"/>
    <property type="project" value="UniProtKB-KW"/>
</dbReference>
<dbReference type="InterPro" id="IPR023798">
    <property type="entry name" value="Ribosomal_uS7_dom"/>
</dbReference>
<dbReference type="Gene3D" id="1.10.455.10">
    <property type="entry name" value="Ribosomal protein S7 domain"/>
    <property type="match status" value="1"/>
</dbReference>
<evidence type="ECO:0000313" key="5">
    <source>
        <dbReference type="EMBL" id="ACO10936.1"/>
    </source>
</evidence>
<dbReference type="GO" id="GO:0005840">
    <property type="term" value="C:ribosome"/>
    <property type="evidence" value="ECO:0007669"/>
    <property type="project" value="UniProtKB-KW"/>
</dbReference>
<comment type="similarity">
    <text evidence="1">Belongs to the universal ribosomal protein uS7 family.</text>
</comment>
<proteinExistence type="evidence at transcript level"/>
<dbReference type="PANTHER" id="PTHR11205">
    <property type="entry name" value="RIBOSOMAL PROTEIN S7"/>
    <property type="match status" value="1"/>
</dbReference>
<protein>
    <submittedName>
        <fullName evidence="5">28S ribosomal protein S7, mitochondrial</fullName>
    </submittedName>
</protein>
<dbReference type="EMBL" id="BT076512">
    <property type="protein sequence ID" value="ACO10936.1"/>
    <property type="molecule type" value="mRNA"/>
</dbReference>
<name>C1BPI3_CALRO</name>
<dbReference type="Pfam" id="PF00177">
    <property type="entry name" value="Ribosomal_S7"/>
    <property type="match status" value="1"/>
</dbReference>
<dbReference type="GO" id="GO:0006412">
    <property type="term" value="P:translation"/>
    <property type="evidence" value="ECO:0007669"/>
    <property type="project" value="InterPro"/>
</dbReference>
<dbReference type="AlphaFoldDB" id="C1BPI3"/>
<dbReference type="InterPro" id="IPR000235">
    <property type="entry name" value="Ribosomal_uS7"/>
</dbReference>
<keyword evidence="2 5" id="KW-0689">Ribosomal protein</keyword>
<evidence type="ECO:0000256" key="1">
    <source>
        <dbReference type="ARBA" id="ARBA00007151"/>
    </source>
</evidence>
<reference evidence="5" key="1">
    <citation type="submission" date="2009-03" db="EMBL/GenBank/DDBJ databases">
        <title>Caligus rogercresseyi ESTs and full-length cDNAs.</title>
        <authorList>
            <person name="Yasuike M."/>
            <person name="von Schalburg K."/>
            <person name="Cooper G."/>
            <person name="Leong J."/>
            <person name="Jones S.R.M."/>
            <person name="Koop B.F."/>
        </authorList>
    </citation>
    <scope>NUCLEOTIDE SEQUENCE</scope>
    <source>
        <tissue evidence="5">Whole tissue</tissue>
    </source>
</reference>
<feature type="domain" description="Small ribosomal subunit protein uS7" evidence="4">
    <location>
        <begin position="76"/>
        <end position="226"/>
    </location>
</feature>